<dbReference type="GO" id="GO:0004497">
    <property type="term" value="F:monooxygenase activity"/>
    <property type="evidence" value="ECO:0007669"/>
    <property type="project" value="UniProtKB-KW"/>
</dbReference>
<evidence type="ECO:0000256" key="4">
    <source>
        <dbReference type="ARBA" id="ARBA00023033"/>
    </source>
</evidence>
<proteinExistence type="inferred from homology"/>
<name>A0A7W4XVJ1_KINRA</name>
<dbReference type="InterPro" id="IPR036661">
    <property type="entry name" value="Luciferase-like_sf"/>
</dbReference>
<evidence type="ECO:0000256" key="2">
    <source>
        <dbReference type="ARBA" id="ARBA00022643"/>
    </source>
</evidence>
<dbReference type="SUPFAM" id="SSF51679">
    <property type="entry name" value="Bacterial luciferase-like"/>
    <property type="match status" value="1"/>
</dbReference>
<dbReference type="CDD" id="cd01095">
    <property type="entry name" value="Nitrilotriacetate_monoxgenase"/>
    <property type="match status" value="1"/>
</dbReference>
<evidence type="ECO:0000256" key="6">
    <source>
        <dbReference type="PIRSR" id="PIRSR000337-1"/>
    </source>
</evidence>
<dbReference type="AlphaFoldDB" id="A0A7W4XVJ1"/>
<feature type="binding site" evidence="6">
    <location>
        <position position="159"/>
    </location>
    <ligand>
        <name>FMN</name>
        <dbReference type="ChEBI" id="CHEBI:58210"/>
    </ligand>
</feature>
<dbReference type="PIRSF" id="PIRSF000337">
    <property type="entry name" value="NTA_MOA"/>
    <property type="match status" value="1"/>
</dbReference>
<sequence>MSPSRIRLNAFDMTCVMHQSPGLWAHPSDQSTRYNDLSYWTELAQLLERGKFDGLFIADVLGVYDTYQDSADASIRSGMQVPVHDPLMQVSAMAAVTSKLSFGITVSATYEQPYALARRFSSLDHLTGGRVAWNIVTSYLDGAARNLGMDRQMSHDERYELAAEVVDVCYKLWEGSWEEDAVVADRATKVYADPAKVHPIDHEGVYFSVPGIHLAEPSPQRTPVIWQAGTSSTGRAFAARNAEAVFTVAPTAQVLRGYVDDIRAQAARAGRDPRSLLIFTEVTTVVAPTDEEAQAKYAELLTWTDYEGALAFYAGITGVDLSALDPDQPLQYVETDSARFALEIFSKADPSREWTPREVAHFVGIGAMGPVFVGSPATVADELEHWMEAADIDGFNLAYATTPGTFVDFIDLVVPELQRRGRYWDEYDEGVTAREKLYGPGQRRVREDHPAAVYRRALATKATRPAVPAL</sequence>
<feature type="binding site" evidence="6">
    <location>
        <position position="155"/>
    </location>
    <ligand>
        <name>FMN</name>
        <dbReference type="ChEBI" id="CHEBI:58210"/>
    </ligand>
</feature>
<evidence type="ECO:0000256" key="1">
    <source>
        <dbReference type="ARBA" id="ARBA00022630"/>
    </source>
</evidence>
<evidence type="ECO:0000313" key="8">
    <source>
        <dbReference type="EMBL" id="MBB2899239.1"/>
    </source>
</evidence>
<keyword evidence="4 8" id="KW-0503">Monooxygenase</keyword>
<dbReference type="InterPro" id="IPR016215">
    <property type="entry name" value="NTA_MOA"/>
</dbReference>
<feature type="binding site" evidence="6">
    <location>
        <position position="231"/>
    </location>
    <ligand>
        <name>FMN</name>
        <dbReference type="ChEBI" id="CHEBI:58210"/>
    </ligand>
</feature>
<organism evidence="8 9">
    <name type="scientific">Kineococcus radiotolerans</name>
    <dbReference type="NCBI Taxonomy" id="131568"/>
    <lineage>
        <taxon>Bacteria</taxon>
        <taxon>Bacillati</taxon>
        <taxon>Actinomycetota</taxon>
        <taxon>Actinomycetes</taxon>
        <taxon>Kineosporiales</taxon>
        <taxon>Kineosporiaceae</taxon>
        <taxon>Kineococcus</taxon>
    </lineage>
</organism>
<keyword evidence="1 6" id="KW-0285">Flavoprotein</keyword>
<dbReference type="Proteomes" id="UP000533269">
    <property type="component" value="Unassembled WGS sequence"/>
</dbReference>
<dbReference type="InterPro" id="IPR051260">
    <property type="entry name" value="Diverse_substr_monoxygenases"/>
</dbReference>
<dbReference type="PANTHER" id="PTHR30011">
    <property type="entry name" value="ALKANESULFONATE MONOOXYGENASE-RELATED"/>
    <property type="match status" value="1"/>
</dbReference>
<dbReference type="RefSeq" id="WP_183389939.1">
    <property type="nucleotide sequence ID" value="NZ_JACHVY010000001.1"/>
</dbReference>
<feature type="binding site" evidence="6">
    <location>
        <position position="59"/>
    </location>
    <ligand>
        <name>FMN</name>
        <dbReference type="ChEBI" id="CHEBI:58210"/>
    </ligand>
</feature>
<dbReference type="GO" id="GO:0016705">
    <property type="term" value="F:oxidoreductase activity, acting on paired donors, with incorporation or reduction of molecular oxygen"/>
    <property type="evidence" value="ECO:0007669"/>
    <property type="project" value="InterPro"/>
</dbReference>
<evidence type="ECO:0000313" key="9">
    <source>
        <dbReference type="Proteomes" id="UP000533269"/>
    </source>
</evidence>
<dbReference type="NCBIfam" id="TIGR03860">
    <property type="entry name" value="FMN_nitrolo"/>
    <property type="match status" value="1"/>
</dbReference>
<reference evidence="8 9" key="1">
    <citation type="submission" date="2020-08" db="EMBL/GenBank/DDBJ databases">
        <title>The Agave Microbiome: Exploring the role of microbial communities in plant adaptations to desert environments.</title>
        <authorList>
            <person name="Partida-Martinez L.P."/>
        </authorList>
    </citation>
    <scope>NUCLEOTIDE SEQUENCE [LARGE SCALE GENOMIC DNA]</scope>
    <source>
        <strain evidence="8 9">AS2.23</strain>
    </source>
</reference>
<dbReference type="Gene3D" id="3.20.20.30">
    <property type="entry name" value="Luciferase-like domain"/>
    <property type="match status" value="1"/>
</dbReference>
<evidence type="ECO:0000256" key="5">
    <source>
        <dbReference type="ARBA" id="ARBA00033748"/>
    </source>
</evidence>
<evidence type="ECO:0000256" key="3">
    <source>
        <dbReference type="ARBA" id="ARBA00023002"/>
    </source>
</evidence>
<comment type="caution">
    <text evidence="8">The sequence shown here is derived from an EMBL/GenBank/DDBJ whole genome shotgun (WGS) entry which is preliminary data.</text>
</comment>
<dbReference type="FunFam" id="3.20.20.30:FF:000008">
    <property type="entry name" value="Xenobiotic compound monooxygenase A subunit"/>
    <property type="match status" value="1"/>
</dbReference>
<comment type="similarity">
    <text evidence="5">Belongs to the NtaA/SnaA/DszA monooxygenase family.</text>
</comment>
<dbReference type="InterPro" id="IPR011251">
    <property type="entry name" value="Luciferase-like_dom"/>
</dbReference>
<keyword evidence="3" id="KW-0560">Oxidoreductase</keyword>
<dbReference type="PANTHER" id="PTHR30011:SF16">
    <property type="entry name" value="C2H2 FINGER DOMAIN TRANSCRIPTION FACTOR (EUROFUNG)-RELATED"/>
    <property type="match status" value="1"/>
</dbReference>
<dbReference type="EMBL" id="JACHVY010000001">
    <property type="protein sequence ID" value="MBB2899239.1"/>
    <property type="molecule type" value="Genomic_DNA"/>
</dbReference>
<feature type="domain" description="Luciferase-like" evidence="7">
    <location>
        <begin position="28"/>
        <end position="389"/>
    </location>
</feature>
<accession>A0A7W4XVJ1</accession>
<dbReference type="Pfam" id="PF00296">
    <property type="entry name" value="Bac_luciferase"/>
    <property type="match status" value="1"/>
</dbReference>
<gene>
    <name evidence="8" type="ORF">FHR75_000027</name>
</gene>
<protein>
    <submittedName>
        <fullName evidence="8">FMN-dependent oxidoreductase (Nitrilotriacetate monooxygenase family)</fullName>
    </submittedName>
</protein>
<keyword evidence="2 6" id="KW-0288">FMN</keyword>
<evidence type="ECO:0000259" key="7">
    <source>
        <dbReference type="Pfam" id="PF00296"/>
    </source>
</evidence>
<reference evidence="8 9" key="2">
    <citation type="submission" date="2020-08" db="EMBL/GenBank/DDBJ databases">
        <authorList>
            <person name="Partida-Martinez L."/>
            <person name="Huntemann M."/>
            <person name="Clum A."/>
            <person name="Wang J."/>
            <person name="Palaniappan K."/>
            <person name="Ritter S."/>
            <person name="Chen I.-M."/>
            <person name="Stamatis D."/>
            <person name="Reddy T."/>
            <person name="O'Malley R."/>
            <person name="Daum C."/>
            <person name="Shapiro N."/>
            <person name="Ivanova N."/>
            <person name="Kyrpides N."/>
            <person name="Woyke T."/>
        </authorList>
    </citation>
    <scope>NUCLEOTIDE SEQUENCE [LARGE SCALE GENOMIC DNA]</scope>
    <source>
        <strain evidence="8 9">AS2.23</strain>
    </source>
</reference>
<feature type="binding site" evidence="6">
    <location>
        <position position="105"/>
    </location>
    <ligand>
        <name>FMN</name>
        <dbReference type="ChEBI" id="CHEBI:58210"/>
    </ligand>
</feature>